<protein>
    <submittedName>
        <fullName evidence="1">Amino acid-binding protein</fullName>
    </submittedName>
</protein>
<dbReference type="Gene3D" id="3.30.2130.10">
    <property type="entry name" value="VC0802-like"/>
    <property type="match status" value="1"/>
</dbReference>
<dbReference type="AlphaFoldDB" id="A0A1L6TGK2"/>
<reference evidence="1 2" key="1">
    <citation type="journal article" date="2014" name="Genome Announc.">
        <title>Comparative Genome Analysis of Two Isolates of the Fish Pathogen Piscirickettsia salmonis from Different Hosts Reveals Major Differences in Virulence-Associated Secretion Systems.</title>
        <authorList>
            <person name="Bohle H."/>
            <person name="Henriquez P."/>
            <person name="Grothusen H."/>
            <person name="Navas E."/>
            <person name="Sandoval A."/>
            <person name="Bustamante F."/>
            <person name="Bustos P."/>
            <person name="Mancilla M."/>
        </authorList>
    </citation>
    <scope>NUCLEOTIDE SEQUENCE [LARGE SCALE GENOMIC DNA]</scope>
    <source>
        <strain evidence="2">B1-32597</strain>
    </source>
</reference>
<gene>
    <name evidence="1" type="ORF">KU39_365</name>
</gene>
<dbReference type="RefSeq" id="WP_017377647.1">
    <property type="nucleotide sequence ID" value="NZ_CP012508.1"/>
</dbReference>
<sequence length="122" mass="14171">MKIHCLPTYFSVCRFKVGTPLPVLKNLSFYSLSSDSEGLRLVLKEQDMPKRIRGVDHGWRALHFTDEDDNSEQCLNLLCSRLNSEQIESFVAPTYEMNFLFVQQHNLDAALDVIEDLEYQWA</sequence>
<organism evidence="1 2">
    <name type="scientific">Piscirickettsia salmonis</name>
    <dbReference type="NCBI Taxonomy" id="1238"/>
    <lineage>
        <taxon>Bacteria</taxon>
        <taxon>Pseudomonadati</taxon>
        <taxon>Pseudomonadota</taxon>
        <taxon>Gammaproteobacteria</taxon>
        <taxon>Thiotrichales</taxon>
        <taxon>Piscirickettsiaceae</taxon>
        <taxon>Piscirickettsia</taxon>
    </lineage>
</organism>
<dbReference type="Proteomes" id="UP000029558">
    <property type="component" value="Chromosome"/>
</dbReference>
<evidence type="ECO:0000313" key="1">
    <source>
        <dbReference type="EMBL" id="ALB21549.1"/>
    </source>
</evidence>
<evidence type="ECO:0000313" key="2">
    <source>
        <dbReference type="Proteomes" id="UP000029558"/>
    </source>
</evidence>
<accession>A0A1L6TGK2</accession>
<dbReference type="EMBL" id="CP012508">
    <property type="protein sequence ID" value="ALB21549.1"/>
    <property type="molecule type" value="Genomic_DNA"/>
</dbReference>
<proteinExistence type="predicted"/>
<dbReference type="OrthoDB" id="5615858at2"/>
<name>A0A1L6TGK2_PISSA</name>